<dbReference type="EMBL" id="SBIQ01000409">
    <property type="protein sequence ID" value="KAF7677993.1"/>
    <property type="molecule type" value="Genomic_DNA"/>
</dbReference>
<reference evidence="2 3" key="1">
    <citation type="submission" date="2019-01" db="EMBL/GenBank/DDBJ databases">
        <title>Genomes sequencing and comparative genomics of infectious freshwater microsporidia, Cucumispora dikerogammari and Thelohania contejeani.</title>
        <authorList>
            <person name="Cormier A."/>
            <person name="Giraud I."/>
            <person name="Wattier R."/>
            <person name="Teixeira M."/>
            <person name="Grandjean F."/>
            <person name="Rigaud T."/>
            <person name="Cordaux R."/>
        </authorList>
    </citation>
    <scope>NUCLEOTIDE SEQUENCE [LARGE SCALE GENOMIC DNA]</scope>
    <source>
        <strain evidence="2">T1</strain>
        <tissue evidence="2">Spores</tissue>
    </source>
</reference>
<organism evidence="2 3">
    <name type="scientific">Astathelohania contejeani</name>
    <dbReference type="NCBI Taxonomy" id="164912"/>
    <lineage>
        <taxon>Eukaryota</taxon>
        <taxon>Fungi</taxon>
        <taxon>Fungi incertae sedis</taxon>
        <taxon>Microsporidia</taxon>
        <taxon>Astathelohaniidae</taxon>
        <taxon>Astathelohania</taxon>
    </lineage>
</organism>
<accession>A0ABQ7HVI1</accession>
<gene>
    <name evidence="2" type="ORF">TCON_2622</name>
</gene>
<feature type="region of interest" description="Disordered" evidence="1">
    <location>
        <begin position="130"/>
        <end position="196"/>
    </location>
</feature>
<proteinExistence type="predicted"/>
<keyword evidence="3" id="KW-1185">Reference proteome</keyword>
<comment type="caution">
    <text evidence="2">The sequence shown here is derived from an EMBL/GenBank/DDBJ whole genome shotgun (WGS) entry which is preliminary data.</text>
</comment>
<dbReference type="Proteomes" id="UP001516464">
    <property type="component" value="Unassembled WGS sequence"/>
</dbReference>
<evidence type="ECO:0000256" key="1">
    <source>
        <dbReference type="SAM" id="MobiDB-lite"/>
    </source>
</evidence>
<evidence type="ECO:0000313" key="2">
    <source>
        <dbReference type="EMBL" id="KAF7677993.1"/>
    </source>
</evidence>
<evidence type="ECO:0000313" key="3">
    <source>
        <dbReference type="Proteomes" id="UP001516464"/>
    </source>
</evidence>
<protein>
    <submittedName>
        <fullName evidence="2">Uncharacterized protein</fullName>
    </submittedName>
</protein>
<sequence length="196" mass="21985">MGKKKIIPTKTSEENNDVITVTPPSEVINKKQSHKRKPAKELYQSSLMIINNQNQDDEKYLITYNPAKKKMKSADDIVKKLNETFQVFKESQKKNSKYNIIPIKEKNKPIDRGECICIMFQKPITPTKSVPEILVTIPDDDDKQDKENPLEASQGLDRQDISPPTAAVHQSLLSPLPSTSSAEKVVFTSPPASPSP</sequence>
<feature type="compositionally biased region" description="Low complexity" evidence="1">
    <location>
        <begin position="171"/>
        <end position="181"/>
    </location>
</feature>
<name>A0ABQ7HVI1_9MICR</name>